<dbReference type="InterPro" id="IPR045584">
    <property type="entry name" value="Pilin-like"/>
</dbReference>
<gene>
    <name evidence="2" type="ORF">COV55_02030</name>
</gene>
<feature type="transmembrane region" description="Helical" evidence="1">
    <location>
        <begin position="12"/>
        <end position="35"/>
    </location>
</feature>
<dbReference type="Pfam" id="PF07963">
    <property type="entry name" value="N_methyl"/>
    <property type="match status" value="1"/>
</dbReference>
<accession>A0A2H0ND89</accession>
<comment type="caution">
    <text evidence="2">The sequence shown here is derived from an EMBL/GenBank/DDBJ whole genome shotgun (WGS) entry which is preliminary data.</text>
</comment>
<protein>
    <recommendedName>
        <fullName evidence="4">Prepilin-type N-terminal cleavage/methylation domain-containing protein</fullName>
    </recommendedName>
</protein>
<evidence type="ECO:0000256" key="1">
    <source>
        <dbReference type="SAM" id="Phobius"/>
    </source>
</evidence>
<keyword evidence="1" id="KW-0472">Membrane</keyword>
<dbReference type="Proteomes" id="UP000230564">
    <property type="component" value="Unassembled WGS sequence"/>
</dbReference>
<organism evidence="2 3">
    <name type="scientific">Candidatus Komeilibacteria bacterium CG11_big_fil_rev_8_21_14_0_20_36_20</name>
    <dbReference type="NCBI Taxonomy" id="1974477"/>
    <lineage>
        <taxon>Bacteria</taxon>
        <taxon>Candidatus Komeiliibacteriota</taxon>
    </lineage>
</organism>
<dbReference type="Gene3D" id="3.30.700.10">
    <property type="entry name" value="Glycoprotein, Type 4 Pilin"/>
    <property type="match status" value="1"/>
</dbReference>
<name>A0A2H0ND89_9BACT</name>
<evidence type="ECO:0000313" key="3">
    <source>
        <dbReference type="Proteomes" id="UP000230564"/>
    </source>
</evidence>
<dbReference type="AlphaFoldDB" id="A0A2H0ND89"/>
<proteinExistence type="predicted"/>
<dbReference type="NCBIfam" id="TIGR02532">
    <property type="entry name" value="IV_pilin_GFxxxE"/>
    <property type="match status" value="1"/>
</dbReference>
<sequence>MFKNQTKHIYGFTLVELLVTIAIVGLLSSVFIITIRNSSRTALKMTTEQLIADMKYIRNLATSRVKYDFDGQMQYPPGGYGICFNCGVVVPSDQYIVYADNGQTAGYQKPEDEIIRTISFEDNFEFNDKNDESVWFYFAFLTESDVESNMILSDDSKYELEIIDGDISYQAAVILGEESHDGYVWSNMSVAYAPHKEWSPTGLGSNGNTNGGAILDSIH</sequence>
<dbReference type="EMBL" id="PCWQ01000008">
    <property type="protein sequence ID" value="PIR06862.1"/>
    <property type="molecule type" value="Genomic_DNA"/>
</dbReference>
<keyword evidence="1" id="KW-0812">Transmembrane</keyword>
<evidence type="ECO:0008006" key="4">
    <source>
        <dbReference type="Google" id="ProtNLM"/>
    </source>
</evidence>
<dbReference type="SUPFAM" id="SSF54523">
    <property type="entry name" value="Pili subunits"/>
    <property type="match status" value="1"/>
</dbReference>
<keyword evidence="1" id="KW-1133">Transmembrane helix</keyword>
<dbReference type="InterPro" id="IPR012902">
    <property type="entry name" value="N_methyl_site"/>
</dbReference>
<evidence type="ECO:0000313" key="2">
    <source>
        <dbReference type="EMBL" id="PIR06862.1"/>
    </source>
</evidence>
<reference evidence="2 3" key="1">
    <citation type="submission" date="2017-09" db="EMBL/GenBank/DDBJ databases">
        <title>Depth-based differentiation of microbial function through sediment-hosted aquifers and enrichment of novel symbionts in the deep terrestrial subsurface.</title>
        <authorList>
            <person name="Probst A.J."/>
            <person name="Ladd B."/>
            <person name="Jarett J.K."/>
            <person name="Geller-Mcgrath D.E."/>
            <person name="Sieber C.M."/>
            <person name="Emerson J.B."/>
            <person name="Anantharaman K."/>
            <person name="Thomas B.C."/>
            <person name="Malmstrom R."/>
            <person name="Stieglmeier M."/>
            <person name="Klingl A."/>
            <person name="Woyke T."/>
            <person name="Ryan C.M."/>
            <person name="Banfield J.F."/>
        </authorList>
    </citation>
    <scope>NUCLEOTIDE SEQUENCE [LARGE SCALE GENOMIC DNA]</scope>
    <source>
        <strain evidence="2">CG11_big_fil_rev_8_21_14_0_20_36_20</strain>
    </source>
</reference>